<comment type="similarity">
    <text evidence="2">Belongs to the CLUAP1 family.</text>
</comment>
<keyword evidence="10" id="KW-1185">Reference proteome</keyword>
<evidence type="ECO:0000256" key="2">
    <source>
        <dbReference type="ARBA" id="ARBA00008340"/>
    </source>
</evidence>
<dbReference type="OrthoDB" id="438545at2759"/>
<dbReference type="PANTHER" id="PTHR21547:SF0">
    <property type="entry name" value="CLUSTERIN-ASSOCIATED PROTEIN 1"/>
    <property type="match status" value="1"/>
</dbReference>
<evidence type="ECO:0000256" key="6">
    <source>
        <dbReference type="ARBA" id="ARBA00023273"/>
    </source>
</evidence>
<reference evidence="9" key="1">
    <citation type="submission" date="2025-08" db="UniProtKB">
        <authorList>
            <consortium name="Ensembl"/>
        </authorList>
    </citation>
    <scope>IDENTIFICATION</scope>
</reference>
<dbReference type="GO" id="GO:0030992">
    <property type="term" value="C:intraciliary transport particle B"/>
    <property type="evidence" value="ECO:0007669"/>
    <property type="project" value="TreeGrafter"/>
</dbReference>
<dbReference type="Ensembl" id="ENSDNVT00000010397.1">
    <property type="protein sequence ID" value="ENSDNVP00000008635.1"/>
    <property type="gene ID" value="ENSDNVG00000006136.1"/>
</dbReference>
<feature type="region of interest" description="Disordered" evidence="8">
    <location>
        <begin position="307"/>
        <end position="413"/>
    </location>
</feature>
<keyword evidence="4 7" id="KW-0175">Coiled coil</keyword>
<feature type="compositionally biased region" description="Acidic residues" evidence="8">
    <location>
        <begin position="361"/>
        <end position="389"/>
    </location>
</feature>
<protein>
    <submittedName>
        <fullName evidence="9">Clusterin associated protein 1</fullName>
    </submittedName>
</protein>
<accession>A0A8C4JIS6</accession>
<sequence>MSFRDLRNFTEMMKALGYPRLISMENFRTPNFMLVSEVLLWLVKRYEPQTDIPPDVETEQDRVFFIKAVAQFMATKAHIKLNTKKLYQADGYAVKELLKITSVLYSAMNTKGMERTEVSEEDSSKFKFDLGSKVADLKAARQLASEITSKGASLYDLLGKEVELREARTESIARPLEINEAEKMMKIAIDNILEQVQKTNDMLNNVALDEANLEARIEKRKLELEISQKRLQTLQSVRPAFMDEYEKIEEELQKQYSSYIEKFHNLSCMEQLLDDHRRTEQEMFEEAANILHLMQNRLKEEEQNLLKSGNNDDSDMEIQEDEGSDTEGEERQTMKQRTAMETKVQGRSGKRIVGTMHGGDTEDDDSEDSEIDLDDDDDDDEEDVEDDSMEISPRKSSRRARKPEPLEESDNDF</sequence>
<evidence type="ECO:0000256" key="5">
    <source>
        <dbReference type="ARBA" id="ARBA00023069"/>
    </source>
</evidence>
<reference evidence="9" key="2">
    <citation type="submission" date="2025-09" db="UniProtKB">
        <authorList>
            <consortium name="Ensembl"/>
        </authorList>
    </citation>
    <scope>IDENTIFICATION</scope>
</reference>
<evidence type="ECO:0000256" key="1">
    <source>
        <dbReference type="ARBA" id="ARBA00004138"/>
    </source>
</evidence>
<gene>
    <name evidence="9" type="primary">CLUAP1</name>
</gene>
<keyword evidence="6" id="KW-0966">Cell projection</keyword>
<proteinExistence type="inferred from homology"/>
<dbReference type="GO" id="GO:0005815">
    <property type="term" value="C:microtubule organizing center"/>
    <property type="evidence" value="ECO:0007669"/>
    <property type="project" value="TreeGrafter"/>
</dbReference>
<organism evidence="9 10">
    <name type="scientific">Dromaius novaehollandiae</name>
    <name type="common">Emu</name>
    <dbReference type="NCBI Taxonomy" id="8790"/>
    <lineage>
        <taxon>Eukaryota</taxon>
        <taxon>Metazoa</taxon>
        <taxon>Chordata</taxon>
        <taxon>Craniata</taxon>
        <taxon>Vertebrata</taxon>
        <taxon>Euteleostomi</taxon>
        <taxon>Archelosauria</taxon>
        <taxon>Archosauria</taxon>
        <taxon>Dinosauria</taxon>
        <taxon>Saurischia</taxon>
        <taxon>Theropoda</taxon>
        <taxon>Coelurosauria</taxon>
        <taxon>Aves</taxon>
        <taxon>Palaeognathae</taxon>
        <taxon>Casuariiformes</taxon>
        <taxon>Dromaiidae</taxon>
        <taxon>Dromaius</taxon>
    </lineage>
</organism>
<dbReference type="Pfam" id="PF10234">
    <property type="entry name" value="Cluap1"/>
    <property type="match status" value="1"/>
</dbReference>
<feature type="compositionally biased region" description="Acidic residues" evidence="8">
    <location>
        <begin position="312"/>
        <end position="328"/>
    </location>
</feature>
<keyword evidence="5" id="KW-0969">Cilium</keyword>
<evidence type="ECO:0000256" key="8">
    <source>
        <dbReference type="SAM" id="MobiDB-lite"/>
    </source>
</evidence>
<dbReference type="Proteomes" id="UP000694423">
    <property type="component" value="Unplaced"/>
</dbReference>
<dbReference type="GO" id="GO:0005929">
    <property type="term" value="C:cilium"/>
    <property type="evidence" value="ECO:0007669"/>
    <property type="project" value="UniProtKB-SubCell"/>
</dbReference>
<evidence type="ECO:0000313" key="9">
    <source>
        <dbReference type="Ensembl" id="ENSDNVP00000008635.1"/>
    </source>
</evidence>
<evidence type="ECO:0000313" key="10">
    <source>
        <dbReference type="Proteomes" id="UP000694423"/>
    </source>
</evidence>
<evidence type="ECO:0000256" key="3">
    <source>
        <dbReference type="ARBA" id="ARBA00022794"/>
    </source>
</evidence>
<evidence type="ECO:0000256" key="4">
    <source>
        <dbReference type="ARBA" id="ARBA00023054"/>
    </source>
</evidence>
<dbReference type="PANTHER" id="PTHR21547">
    <property type="entry name" value="CLUSTERIN ASSOCIATED PROTEIN 1"/>
    <property type="match status" value="1"/>
</dbReference>
<feature type="coiled-coil region" evidence="7">
    <location>
        <begin position="205"/>
        <end position="304"/>
    </location>
</feature>
<dbReference type="InterPro" id="IPR019366">
    <property type="entry name" value="Clusterin-associated_protein-1"/>
</dbReference>
<dbReference type="GO" id="GO:0060271">
    <property type="term" value="P:cilium assembly"/>
    <property type="evidence" value="ECO:0007669"/>
    <property type="project" value="TreeGrafter"/>
</dbReference>
<keyword evidence="3" id="KW-0970">Cilium biogenesis/degradation</keyword>
<dbReference type="AlphaFoldDB" id="A0A8C4JIS6"/>
<comment type="subcellular location">
    <subcellularLocation>
        <location evidence="1">Cell projection</location>
        <location evidence="1">Cilium</location>
    </subcellularLocation>
</comment>
<name>A0A8C4JIS6_DRONO</name>
<evidence type="ECO:0000256" key="7">
    <source>
        <dbReference type="SAM" id="Coils"/>
    </source>
</evidence>